<evidence type="ECO:0000256" key="5">
    <source>
        <dbReference type="HAMAP-Rule" id="MF_01114"/>
    </source>
</evidence>
<keyword evidence="4 5" id="KW-0963">Cytoplasm</keyword>
<comment type="function">
    <text evidence="5">Modulates RecA activity.</text>
</comment>
<evidence type="ECO:0000259" key="6">
    <source>
        <dbReference type="Pfam" id="PF02631"/>
    </source>
</evidence>
<dbReference type="PANTHER" id="PTHR33602:SF1">
    <property type="entry name" value="REGULATORY PROTEIN RECX FAMILY PROTEIN"/>
    <property type="match status" value="1"/>
</dbReference>
<evidence type="ECO:0000256" key="3">
    <source>
        <dbReference type="ARBA" id="ARBA00018111"/>
    </source>
</evidence>
<sequence>MLRLSPGLTFYFIDTLKEETSMSSQTEKAMDLAANYLSYKARTASEMVIYLRKKNVADADIDYVMEKLREYRYVDDESYLKNYVENNRQLTYYGTKRLLQDLKRRGISDDLLRTLGDLFPSAAEYQCCMTVAVKNLKLLNGKPVLEKRKKLYDKLARMGFSRDMAMDVIRELNLAEEPVELSGEEIAVAEKKVLEKLNQDYQKYERQYLKKGFIGRDLENRIIRSLMGRKYPYEMIKDKLREMKEEKE</sequence>
<dbReference type="InterPro" id="IPR003783">
    <property type="entry name" value="Regulatory_RecX"/>
</dbReference>
<keyword evidence="9" id="KW-1185">Reference proteome</keyword>
<comment type="similarity">
    <text evidence="2 5">Belongs to the RecX family.</text>
</comment>
<gene>
    <name evidence="5" type="primary">recX</name>
    <name evidence="8" type="ORF">GH808_13560</name>
</gene>
<dbReference type="Proteomes" id="UP000603234">
    <property type="component" value="Unassembled WGS sequence"/>
</dbReference>
<evidence type="ECO:0000313" key="9">
    <source>
        <dbReference type="Proteomes" id="UP000603234"/>
    </source>
</evidence>
<evidence type="ECO:0000256" key="1">
    <source>
        <dbReference type="ARBA" id="ARBA00004496"/>
    </source>
</evidence>
<feature type="domain" description="RecX second three-helical" evidence="6">
    <location>
        <begin position="75"/>
        <end position="111"/>
    </location>
</feature>
<dbReference type="EMBL" id="WJBC01000029">
    <property type="protein sequence ID" value="MBC3805440.1"/>
    <property type="molecule type" value="Genomic_DNA"/>
</dbReference>
<dbReference type="InterPro" id="IPR053926">
    <property type="entry name" value="RecX_HTH_1st"/>
</dbReference>
<dbReference type="InterPro" id="IPR053924">
    <property type="entry name" value="RecX_HTH_2nd"/>
</dbReference>
<dbReference type="PANTHER" id="PTHR33602">
    <property type="entry name" value="REGULATORY PROTEIN RECX FAMILY PROTEIN"/>
    <property type="match status" value="1"/>
</dbReference>
<evidence type="ECO:0000259" key="7">
    <source>
        <dbReference type="Pfam" id="PF21982"/>
    </source>
</evidence>
<evidence type="ECO:0000313" key="8">
    <source>
        <dbReference type="EMBL" id="MBC3805440.1"/>
    </source>
</evidence>
<comment type="subcellular location">
    <subcellularLocation>
        <location evidence="1 5">Cytoplasm</location>
    </subcellularLocation>
</comment>
<reference evidence="8 9" key="1">
    <citation type="journal article" date="2020" name="mSystems">
        <title>Defining Genomic and Predicted Metabolic Features of the Acetobacterium Genus.</title>
        <authorList>
            <person name="Ross D.E."/>
            <person name="Marshall C.W."/>
            <person name="Gulliver D."/>
            <person name="May H.D."/>
            <person name="Norman R.S."/>
        </authorList>
    </citation>
    <scope>NUCLEOTIDE SEQUENCE [LARGE SCALE GENOMIC DNA]</scope>
    <source>
        <strain evidence="8 9">DSM 8238</strain>
    </source>
</reference>
<accession>A0ABR6WY04</accession>
<evidence type="ECO:0000256" key="4">
    <source>
        <dbReference type="ARBA" id="ARBA00022490"/>
    </source>
</evidence>
<proteinExistence type="inferred from homology"/>
<organism evidence="8 9">
    <name type="scientific">Acetobacterium fimetarium</name>
    <dbReference type="NCBI Taxonomy" id="52691"/>
    <lineage>
        <taxon>Bacteria</taxon>
        <taxon>Bacillati</taxon>
        <taxon>Bacillota</taxon>
        <taxon>Clostridia</taxon>
        <taxon>Eubacteriales</taxon>
        <taxon>Eubacteriaceae</taxon>
        <taxon>Acetobacterium</taxon>
    </lineage>
</organism>
<protein>
    <recommendedName>
        <fullName evidence="3 5">Regulatory protein RecX</fullName>
    </recommendedName>
</protein>
<dbReference type="Pfam" id="PF02631">
    <property type="entry name" value="RecX_HTH2"/>
    <property type="match status" value="1"/>
</dbReference>
<name>A0ABR6WY04_9FIRM</name>
<dbReference type="InterPro" id="IPR036388">
    <property type="entry name" value="WH-like_DNA-bd_sf"/>
</dbReference>
<dbReference type="Pfam" id="PF21982">
    <property type="entry name" value="RecX_HTH1"/>
    <property type="match status" value="1"/>
</dbReference>
<evidence type="ECO:0000256" key="2">
    <source>
        <dbReference type="ARBA" id="ARBA00009695"/>
    </source>
</evidence>
<dbReference type="HAMAP" id="MF_01114">
    <property type="entry name" value="RecX"/>
    <property type="match status" value="1"/>
</dbReference>
<comment type="caution">
    <text evidence="8">The sequence shown here is derived from an EMBL/GenBank/DDBJ whole genome shotgun (WGS) entry which is preliminary data.</text>
</comment>
<feature type="domain" description="RecX first three-helical" evidence="7">
    <location>
        <begin position="29"/>
        <end position="68"/>
    </location>
</feature>
<dbReference type="Gene3D" id="1.10.10.10">
    <property type="entry name" value="Winged helix-like DNA-binding domain superfamily/Winged helix DNA-binding domain"/>
    <property type="match status" value="3"/>
</dbReference>